<evidence type="ECO:0000313" key="9">
    <source>
        <dbReference type="Proteomes" id="UP000195437"/>
    </source>
</evidence>
<evidence type="ECO:0008006" key="10">
    <source>
        <dbReference type="Google" id="ProtNLM"/>
    </source>
</evidence>
<dbReference type="InterPro" id="IPR051464">
    <property type="entry name" value="Peptidase_M42_aminopept"/>
</dbReference>
<protein>
    <recommendedName>
        <fullName evidence="10">Aminopeptidase</fullName>
    </recommendedName>
</protein>
<dbReference type="KEGG" id="tum:CBW65_18265"/>
<evidence type="ECO:0000256" key="5">
    <source>
        <dbReference type="ARBA" id="ARBA00022801"/>
    </source>
</evidence>
<organism evidence="8 9">
    <name type="scientific">Tumebacillus avium</name>
    <dbReference type="NCBI Taxonomy" id="1903704"/>
    <lineage>
        <taxon>Bacteria</taxon>
        <taxon>Bacillati</taxon>
        <taxon>Bacillota</taxon>
        <taxon>Bacilli</taxon>
        <taxon>Bacillales</taxon>
        <taxon>Alicyclobacillaceae</taxon>
        <taxon>Tumebacillus</taxon>
    </lineage>
</organism>
<dbReference type="Proteomes" id="UP000195437">
    <property type="component" value="Chromosome"/>
</dbReference>
<evidence type="ECO:0000256" key="4">
    <source>
        <dbReference type="ARBA" id="ARBA00022723"/>
    </source>
</evidence>
<feature type="binding site" evidence="7">
    <location>
        <position position="165"/>
    </location>
    <ligand>
        <name>Zn(2+)</name>
        <dbReference type="ChEBI" id="CHEBI:29105"/>
        <label>2</label>
    </ligand>
</feature>
<evidence type="ECO:0000256" key="6">
    <source>
        <dbReference type="PIRNR" id="PIRNR001123"/>
    </source>
</evidence>
<dbReference type="Pfam" id="PF05343">
    <property type="entry name" value="Peptidase_M42"/>
    <property type="match status" value="1"/>
</dbReference>
<dbReference type="InterPro" id="IPR008007">
    <property type="entry name" value="Peptidase_M42"/>
</dbReference>
<keyword evidence="3" id="KW-0645">Protease</keyword>
<dbReference type="InterPro" id="IPR023367">
    <property type="entry name" value="Peptidase_M42_dom2"/>
</dbReference>
<evidence type="ECO:0000256" key="1">
    <source>
        <dbReference type="ARBA" id="ARBA00006272"/>
    </source>
</evidence>
<dbReference type="OrthoDB" id="9772053at2"/>
<dbReference type="RefSeq" id="WP_087458058.1">
    <property type="nucleotide sequence ID" value="NZ_CP021434.1"/>
</dbReference>
<dbReference type="PANTHER" id="PTHR32481">
    <property type="entry name" value="AMINOPEPTIDASE"/>
    <property type="match status" value="1"/>
</dbReference>
<sequence>MKELIVTLAQATGPSGQEENVRALLKQAVAPYADEVREDVVGNLIVTKKGNGSAKKHLLITAHMDEVGLMALHVEAGGRVRVGGIGSIEPESIIDKRVVFANGTVGTVHADSQDDKELTMIKLFLDLGVSSKAAAEELVQVGDSCARMQETVELTPGKLVGKSLDNRAGCAAAVEVLKRLGTPQHDVSVVFTVQHGVGSRGVKTAGYALKPDFALVLDGANIKYCAAVELGAGPAIKVIDRQAIVPPRIKHFLIEQAEAAGIAYQMEVNTEGTSDTGALLLSEDGIPTGALSIPVKVEENGTETVDLRDVELTVQLAVNALQAYSL</sequence>
<evidence type="ECO:0000256" key="3">
    <source>
        <dbReference type="ARBA" id="ARBA00022670"/>
    </source>
</evidence>
<evidence type="ECO:0000256" key="2">
    <source>
        <dbReference type="ARBA" id="ARBA00022438"/>
    </source>
</evidence>
<dbReference type="Gene3D" id="3.40.630.10">
    <property type="entry name" value="Zn peptidases"/>
    <property type="match status" value="1"/>
</dbReference>
<keyword evidence="4 7" id="KW-0479">Metal-binding</keyword>
<feature type="binding site" evidence="7">
    <location>
        <position position="63"/>
    </location>
    <ligand>
        <name>Zn(2+)</name>
        <dbReference type="ChEBI" id="CHEBI:29105"/>
        <label>1</label>
    </ligand>
</feature>
<dbReference type="AlphaFoldDB" id="A0A1Y0ITL6"/>
<reference evidence="9" key="1">
    <citation type="submission" date="2017-05" db="EMBL/GenBank/DDBJ databases">
        <authorList>
            <person name="Sung H."/>
        </authorList>
    </citation>
    <scope>NUCLEOTIDE SEQUENCE [LARGE SCALE GENOMIC DNA]</scope>
    <source>
        <strain evidence="9">AR23208</strain>
    </source>
</reference>
<comment type="similarity">
    <text evidence="1 6">Belongs to the peptidase M42 family.</text>
</comment>
<dbReference type="PANTHER" id="PTHR32481:SF0">
    <property type="entry name" value="AMINOPEPTIDASE YPDE-RELATED"/>
    <property type="match status" value="1"/>
</dbReference>
<evidence type="ECO:0000256" key="7">
    <source>
        <dbReference type="PIRSR" id="PIRSR001123-2"/>
    </source>
</evidence>
<keyword evidence="9" id="KW-1185">Reference proteome</keyword>
<dbReference type="EMBL" id="CP021434">
    <property type="protein sequence ID" value="ARU62704.1"/>
    <property type="molecule type" value="Genomic_DNA"/>
</dbReference>
<keyword evidence="2" id="KW-0031">Aminopeptidase</keyword>
<dbReference type="GO" id="GO:0046872">
    <property type="term" value="F:metal ion binding"/>
    <property type="evidence" value="ECO:0007669"/>
    <property type="project" value="UniProtKB-UniRule"/>
</dbReference>
<dbReference type="SUPFAM" id="SSF101821">
    <property type="entry name" value="Aminopeptidase/glucanase lid domain"/>
    <property type="match status" value="1"/>
</dbReference>
<keyword evidence="5" id="KW-0378">Hydrolase</keyword>
<dbReference type="GO" id="GO:0004177">
    <property type="term" value="F:aminopeptidase activity"/>
    <property type="evidence" value="ECO:0007669"/>
    <property type="project" value="UniProtKB-UniRule"/>
</dbReference>
<dbReference type="PIRSF" id="PIRSF001123">
    <property type="entry name" value="PepA_GA"/>
    <property type="match status" value="1"/>
</dbReference>
<accession>A0A1Y0ITL6</accession>
<dbReference type="Gene3D" id="2.40.30.40">
    <property type="entry name" value="Peptidase M42, domain 2"/>
    <property type="match status" value="1"/>
</dbReference>
<proteinExistence type="inferred from homology"/>
<name>A0A1Y0ITL6_9BACL</name>
<dbReference type="GO" id="GO:0006508">
    <property type="term" value="P:proteolysis"/>
    <property type="evidence" value="ECO:0007669"/>
    <property type="project" value="UniProtKB-KW"/>
</dbReference>
<feature type="binding site" evidence="7">
    <location>
        <position position="218"/>
    </location>
    <ligand>
        <name>Zn(2+)</name>
        <dbReference type="ChEBI" id="CHEBI:29105"/>
        <label>1</label>
    </ligand>
</feature>
<feature type="binding site" evidence="7">
    <location>
        <position position="165"/>
    </location>
    <ligand>
        <name>Zn(2+)</name>
        <dbReference type="ChEBI" id="CHEBI:29105"/>
        <label>1</label>
    </ligand>
</feature>
<comment type="cofactor">
    <cofactor evidence="7">
        <name>a divalent metal cation</name>
        <dbReference type="ChEBI" id="CHEBI:60240"/>
    </cofactor>
    <text evidence="7">Binds 2 divalent metal cations per subunit.</text>
</comment>
<evidence type="ECO:0000313" key="8">
    <source>
        <dbReference type="EMBL" id="ARU62704.1"/>
    </source>
</evidence>
<dbReference type="SUPFAM" id="SSF53187">
    <property type="entry name" value="Zn-dependent exopeptidases"/>
    <property type="match status" value="1"/>
</dbReference>
<gene>
    <name evidence="8" type="ORF">CBW65_18265</name>
</gene>